<evidence type="ECO:0000256" key="1">
    <source>
        <dbReference type="SAM" id="MobiDB-lite"/>
    </source>
</evidence>
<feature type="non-terminal residue" evidence="2">
    <location>
        <position position="1"/>
    </location>
</feature>
<feature type="compositionally biased region" description="Basic and acidic residues" evidence="1">
    <location>
        <begin position="26"/>
        <end position="37"/>
    </location>
</feature>
<feature type="region of interest" description="Disordered" evidence="1">
    <location>
        <begin position="26"/>
        <end position="53"/>
    </location>
</feature>
<organism evidence="2 3">
    <name type="scientific">Cichlidogyrus casuarinus</name>
    <dbReference type="NCBI Taxonomy" id="1844966"/>
    <lineage>
        <taxon>Eukaryota</taxon>
        <taxon>Metazoa</taxon>
        <taxon>Spiralia</taxon>
        <taxon>Lophotrochozoa</taxon>
        <taxon>Platyhelminthes</taxon>
        <taxon>Monogenea</taxon>
        <taxon>Monopisthocotylea</taxon>
        <taxon>Dactylogyridea</taxon>
        <taxon>Ancyrocephalidae</taxon>
        <taxon>Cichlidogyrus</taxon>
    </lineage>
</organism>
<evidence type="ECO:0000313" key="3">
    <source>
        <dbReference type="Proteomes" id="UP001626550"/>
    </source>
</evidence>
<dbReference type="Proteomes" id="UP001626550">
    <property type="component" value="Unassembled WGS sequence"/>
</dbReference>
<reference evidence="2 3" key="1">
    <citation type="submission" date="2024-11" db="EMBL/GenBank/DDBJ databases">
        <title>Adaptive evolution of stress response genes in parasites aligns with host niche diversity.</title>
        <authorList>
            <person name="Hahn C."/>
            <person name="Resl P."/>
        </authorList>
    </citation>
    <scope>NUCLEOTIDE SEQUENCE [LARGE SCALE GENOMIC DNA]</scope>
    <source>
        <strain evidence="2">EGGRZ-B1_66</strain>
        <tissue evidence="2">Body</tissue>
    </source>
</reference>
<feature type="compositionally biased region" description="Polar residues" evidence="1">
    <location>
        <begin position="42"/>
        <end position="53"/>
    </location>
</feature>
<protein>
    <submittedName>
        <fullName evidence="2">Uncharacterized protein</fullName>
    </submittedName>
</protein>
<evidence type="ECO:0000313" key="2">
    <source>
        <dbReference type="EMBL" id="KAL3315238.1"/>
    </source>
</evidence>
<comment type="caution">
    <text evidence="2">The sequence shown here is derived from an EMBL/GenBank/DDBJ whole genome shotgun (WGS) entry which is preliminary data.</text>
</comment>
<dbReference type="EMBL" id="JBJKFK010000795">
    <property type="protein sequence ID" value="KAL3315238.1"/>
    <property type="molecule type" value="Genomic_DNA"/>
</dbReference>
<accession>A0ABD2Q767</accession>
<keyword evidence="3" id="KW-1185">Reference proteome</keyword>
<dbReference type="AlphaFoldDB" id="A0ABD2Q767"/>
<sequence length="53" mass="5970">FAGTASADSVKRAMGVMKALELDKDDGAHHTDKAEYRRKMKQSSSFWNTHDEL</sequence>
<gene>
    <name evidence="2" type="ORF">Ciccas_006137</name>
</gene>
<name>A0ABD2Q767_9PLAT</name>
<proteinExistence type="predicted"/>